<dbReference type="PANTHER" id="PTHR11956">
    <property type="entry name" value="ARGINYL-TRNA SYNTHETASE"/>
    <property type="match status" value="1"/>
</dbReference>
<evidence type="ECO:0000313" key="3">
    <source>
        <dbReference type="Proteomes" id="UP000789901"/>
    </source>
</evidence>
<dbReference type="EMBL" id="CAJVQB010168983">
    <property type="protein sequence ID" value="CAG8857279.1"/>
    <property type="molecule type" value="Genomic_DNA"/>
</dbReference>
<sequence length="89" mass="10203">GKNLRGEDKKMRVNLEYVSANPTGYLHLAHFRHAVVGNTLANIYQFCGYQITREYYINDRGGQIASLINSVYYFYHQLQDATLTKAGQI</sequence>
<dbReference type="Gene3D" id="3.40.50.620">
    <property type="entry name" value="HUPs"/>
    <property type="match status" value="1"/>
</dbReference>
<dbReference type="Proteomes" id="UP000789901">
    <property type="component" value="Unassembled WGS sequence"/>
</dbReference>
<proteinExistence type="predicted"/>
<feature type="non-terminal residue" evidence="2">
    <location>
        <position position="1"/>
    </location>
</feature>
<evidence type="ECO:0000259" key="1">
    <source>
        <dbReference type="Pfam" id="PF00750"/>
    </source>
</evidence>
<dbReference type="InterPro" id="IPR014729">
    <property type="entry name" value="Rossmann-like_a/b/a_fold"/>
</dbReference>
<protein>
    <submittedName>
        <fullName evidence="2">1573_t:CDS:1</fullName>
    </submittedName>
</protein>
<dbReference type="InterPro" id="IPR001278">
    <property type="entry name" value="Arg-tRNA-ligase"/>
</dbReference>
<dbReference type="InterPro" id="IPR035684">
    <property type="entry name" value="ArgRS_core"/>
</dbReference>
<feature type="non-terminal residue" evidence="2">
    <location>
        <position position="89"/>
    </location>
</feature>
<keyword evidence="3" id="KW-1185">Reference proteome</keyword>
<accession>A0ABN7XTN4</accession>
<evidence type="ECO:0000313" key="2">
    <source>
        <dbReference type="EMBL" id="CAG8857279.1"/>
    </source>
</evidence>
<dbReference type="PANTHER" id="PTHR11956:SF5">
    <property type="entry name" value="ARGININE--TRNA LIGASE, CYTOPLASMIC"/>
    <property type="match status" value="1"/>
</dbReference>
<comment type="caution">
    <text evidence="2">The sequence shown here is derived from an EMBL/GenBank/DDBJ whole genome shotgun (WGS) entry which is preliminary data.</text>
</comment>
<reference evidence="2 3" key="1">
    <citation type="submission" date="2021-06" db="EMBL/GenBank/DDBJ databases">
        <authorList>
            <person name="Kallberg Y."/>
            <person name="Tangrot J."/>
            <person name="Rosling A."/>
        </authorList>
    </citation>
    <scope>NUCLEOTIDE SEQUENCE [LARGE SCALE GENOMIC DNA]</scope>
    <source>
        <strain evidence="2 3">120-4 pot B 10/14</strain>
    </source>
</reference>
<organism evidence="2 3">
    <name type="scientific">Gigaspora margarita</name>
    <dbReference type="NCBI Taxonomy" id="4874"/>
    <lineage>
        <taxon>Eukaryota</taxon>
        <taxon>Fungi</taxon>
        <taxon>Fungi incertae sedis</taxon>
        <taxon>Mucoromycota</taxon>
        <taxon>Glomeromycotina</taxon>
        <taxon>Glomeromycetes</taxon>
        <taxon>Diversisporales</taxon>
        <taxon>Gigasporaceae</taxon>
        <taxon>Gigaspora</taxon>
    </lineage>
</organism>
<dbReference type="PRINTS" id="PR01038">
    <property type="entry name" value="TRNASYNTHARG"/>
</dbReference>
<dbReference type="Pfam" id="PF00750">
    <property type="entry name" value="tRNA-synt_1d"/>
    <property type="match status" value="1"/>
</dbReference>
<gene>
    <name evidence="2" type="ORF">GMARGA_LOCUS46100</name>
</gene>
<dbReference type="SUPFAM" id="SSF52374">
    <property type="entry name" value="Nucleotidylyl transferase"/>
    <property type="match status" value="1"/>
</dbReference>
<name>A0ABN7XTN4_GIGMA</name>
<feature type="domain" description="Arginyl-tRNA synthetase catalytic core" evidence="1">
    <location>
        <begin position="9"/>
        <end position="80"/>
    </location>
</feature>